<dbReference type="AlphaFoldDB" id="A0A835RF62"/>
<comment type="caution">
    <text evidence="2">The sequence shown here is derived from an EMBL/GenBank/DDBJ whole genome shotgun (WGS) entry which is preliminary data.</text>
</comment>
<dbReference type="EMBL" id="JADCNL010000003">
    <property type="protein sequence ID" value="KAG0489328.1"/>
    <property type="molecule type" value="Genomic_DNA"/>
</dbReference>
<keyword evidence="1" id="KW-1133">Transmembrane helix</keyword>
<feature type="transmembrane region" description="Helical" evidence="1">
    <location>
        <begin position="17"/>
        <end position="38"/>
    </location>
</feature>
<dbReference type="Proteomes" id="UP000636800">
    <property type="component" value="Chromosome 3"/>
</dbReference>
<proteinExistence type="predicted"/>
<keyword evidence="1" id="KW-0472">Membrane</keyword>
<keyword evidence="3" id="KW-1185">Reference proteome</keyword>
<evidence type="ECO:0000313" key="2">
    <source>
        <dbReference type="EMBL" id="KAG0489328.1"/>
    </source>
</evidence>
<dbReference type="OrthoDB" id="1111059at2759"/>
<name>A0A835RF62_VANPL</name>
<evidence type="ECO:0000313" key="3">
    <source>
        <dbReference type="Proteomes" id="UP000636800"/>
    </source>
</evidence>
<reference evidence="2 3" key="1">
    <citation type="journal article" date="2020" name="Nat. Food">
        <title>A phased Vanilla planifolia genome enables genetic improvement of flavour and production.</title>
        <authorList>
            <person name="Hasing T."/>
            <person name="Tang H."/>
            <person name="Brym M."/>
            <person name="Khazi F."/>
            <person name="Huang T."/>
            <person name="Chambers A.H."/>
        </authorList>
    </citation>
    <scope>NUCLEOTIDE SEQUENCE [LARGE SCALE GENOMIC DNA]</scope>
    <source>
        <tissue evidence="2">Leaf</tissue>
    </source>
</reference>
<evidence type="ECO:0000256" key="1">
    <source>
        <dbReference type="SAM" id="Phobius"/>
    </source>
</evidence>
<organism evidence="2 3">
    <name type="scientific">Vanilla planifolia</name>
    <name type="common">Vanilla</name>
    <dbReference type="NCBI Taxonomy" id="51239"/>
    <lineage>
        <taxon>Eukaryota</taxon>
        <taxon>Viridiplantae</taxon>
        <taxon>Streptophyta</taxon>
        <taxon>Embryophyta</taxon>
        <taxon>Tracheophyta</taxon>
        <taxon>Spermatophyta</taxon>
        <taxon>Magnoliopsida</taxon>
        <taxon>Liliopsida</taxon>
        <taxon>Asparagales</taxon>
        <taxon>Orchidaceae</taxon>
        <taxon>Vanilloideae</taxon>
        <taxon>Vanilleae</taxon>
        <taxon>Vanilla</taxon>
    </lineage>
</organism>
<gene>
    <name evidence="2" type="ORF">HPP92_008139</name>
</gene>
<keyword evidence="1" id="KW-0812">Transmembrane</keyword>
<accession>A0A835RF62</accession>
<sequence>MLCILGCSRAHHSTKGYILMTLVVVAIIFSIRVLIYIIDRCFLRPGQQGGSPTPSAVDEFEMRLARAALAMHRNQQQWRWPAATTEFPQQSRAENWQSKLVITAGSDYASHIAHPCPFRERPD</sequence>
<protein>
    <submittedName>
        <fullName evidence="2">Uncharacterized protein</fullName>
    </submittedName>
</protein>